<accession>A0A6J7NG07</accession>
<dbReference type="InterPro" id="IPR029066">
    <property type="entry name" value="PLP-binding_barrel"/>
</dbReference>
<name>A0A6J7NG07_9ZZZZ</name>
<evidence type="ECO:0000256" key="1">
    <source>
        <dbReference type="ARBA" id="ARBA00022898"/>
    </source>
</evidence>
<gene>
    <name evidence="2" type="ORF">UFOPK4035_00105</name>
</gene>
<evidence type="ECO:0000313" key="2">
    <source>
        <dbReference type="EMBL" id="CAB4989519.1"/>
    </source>
</evidence>
<dbReference type="AlphaFoldDB" id="A0A6J7NG07"/>
<keyword evidence="1" id="KW-0663">Pyridoxal phosphate</keyword>
<sequence length="91" mass="9204">MPSQELTKLADSVISTAGIQLMGLMAVAPLGVEADKAFAELAVIHGAFSANFPNATALSAGMSGDYESAISHGATHIRVGSSILGSRTLAM</sequence>
<dbReference type="Gene3D" id="3.20.20.10">
    <property type="entry name" value="Alanine racemase"/>
    <property type="match status" value="1"/>
</dbReference>
<organism evidence="2">
    <name type="scientific">freshwater metagenome</name>
    <dbReference type="NCBI Taxonomy" id="449393"/>
    <lineage>
        <taxon>unclassified sequences</taxon>
        <taxon>metagenomes</taxon>
        <taxon>ecological metagenomes</taxon>
    </lineage>
</organism>
<dbReference type="SUPFAM" id="SSF51419">
    <property type="entry name" value="PLP-binding barrel"/>
    <property type="match status" value="1"/>
</dbReference>
<dbReference type="PANTHER" id="PTHR10146:SF14">
    <property type="entry name" value="PYRIDOXAL PHOSPHATE HOMEOSTASIS PROTEIN"/>
    <property type="match status" value="1"/>
</dbReference>
<proteinExistence type="predicted"/>
<dbReference type="EMBL" id="CAFBOX010000008">
    <property type="protein sequence ID" value="CAB4989519.1"/>
    <property type="molecule type" value="Genomic_DNA"/>
</dbReference>
<reference evidence="2" key="1">
    <citation type="submission" date="2020-05" db="EMBL/GenBank/DDBJ databases">
        <authorList>
            <person name="Chiriac C."/>
            <person name="Salcher M."/>
            <person name="Ghai R."/>
            <person name="Kavagutti S V."/>
        </authorList>
    </citation>
    <scope>NUCLEOTIDE SEQUENCE</scope>
</reference>
<protein>
    <submittedName>
        <fullName evidence="2">Unannotated protein</fullName>
    </submittedName>
</protein>
<dbReference type="PANTHER" id="PTHR10146">
    <property type="entry name" value="PROLINE SYNTHETASE CO-TRANSCRIBED BACTERIAL HOMOLOG PROTEIN"/>
    <property type="match status" value="1"/>
</dbReference>
<dbReference type="InterPro" id="IPR011078">
    <property type="entry name" value="PyrdxlP_homeostasis"/>
</dbReference>
<dbReference type="GO" id="GO:0030170">
    <property type="term" value="F:pyridoxal phosphate binding"/>
    <property type="evidence" value="ECO:0007669"/>
    <property type="project" value="InterPro"/>
</dbReference>